<dbReference type="EMBL" id="ML119645">
    <property type="protein sequence ID" value="RPA88031.1"/>
    <property type="molecule type" value="Genomic_DNA"/>
</dbReference>
<feature type="compositionally biased region" description="Basic and acidic residues" evidence="1">
    <location>
        <begin position="696"/>
        <end position="710"/>
    </location>
</feature>
<feature type="compositionally biased region" description="Basic residues" evidence="1">
    <location>
        <begin position="379"/>
        <end position="397"/>
    </location>
</feature>
<feature type="region of interest" description="Disordered" evidence="1">
    <location>
        <begin position="256"/>
        <end position="332"/>
    </location>
</feature>
<feature type="compositionally biased region" description="Basic residues" evidence="1">
    <location>
        <begin position="467"/>
        <end position="476"/>
    </location>
</feature>
<evidence type="ECO:0000256" key="1">
    <source>
        <dbReference type="SAM" id="MobiDB-lite"/>
    </source>
</evidence>
<feature type="compositionally biased region" description="Basic and acidic residues" evidence="1">
    <location>
        <begin position="153"/>
        <end position="175"/>
    </location>
</feature>
<accession>A0A3N4IUT9</accession>
<gene>
    <name evidence="2" type="ORF">BJ508DRAFT_1767</name>
</gene>
<feature type="compositionally biased region" description="Pro residues" evidence="1">
    <location>
        <begin position="662"/>
        <end position="672"/>
    </location>
</feature>
<keyword evidence="3" id="KW-1185">Reference proteome</keyword>
<feature type="compositionally biased region" description="Acidic residues" evidence="1">
    <location>
        <begin position="409"/>
        <end position="419"/>
    </location>
</feature>
<evidence type="ECO:0000313" key="2">
    <source>
        <dbReference type="EMBL" id="RPA88031.1"/>
    </source>
</evidence>
<feature type="compositionally biased region" description="Polar residues" evidence="1">
    <location>
        <begin position="547"/>
        <end position="558"/>
    </location>
</feature>
<feature type="region of interest" description="Disordered" evidence="1">
    <location>
        <begin position="18"/>
        <end position="204"/>
    </location>
</feature>
<proteinExistence type="predicted"/>
<feature type="compositionally biased region" description="Basic residues" evidence="1">
    <location>
        <begin position="621"/>
        <end position="634"/>
    </location>
</feature>
<feature type="compositionally biased region" description="Polar residues" evidence="1">
    <location>
        <begin position="262"/>
        <end position="281"/>
    </location>
</feature>
<evidence type="ECO:0000313" key="3">
    <source>
        <dbReference type="Proteomes" id="UP000275078"/>
    </source>
</evidence>
<feature type="compositionally biased region" description="Pro residues" evidence="1">
    <location>
        <begin position="593"/>
        <end position="602"/>
    </location>
</feature>
<name>A0A3N4IUT9_ASCIM</name>
<feature type="compositionally biased region" description="Polar residues" evidence="1">
    <location>
        <begin position="21"/>
        <end position="36"/>
    </location>
</feature>
<feature type="compositionally biased region" description="Basic and acidic residues" evidence="1">
    <location>
        <begin position="59"/>
        <end position="69"/>
    </location>
</feature>
<feature type="compositionally biased region" description="Acidic residues" evidence="1">
    <location>
        <begin position="131"/>
        <end position="140"/>
    </location>
</feature>
<reference evidence="2 3" key="1">
    <citation type="journal article" date="2018" name="Nat. Ecol. Evol.">
        <title>Pezizomycetes genomes reveal the molecular basis of ectomycorrhizal truffle lifestyle.</title>
        <authorList>
            <person name="Murat C."/>
            <person name="Payen T."/>
            <person name="Noel B."/>
            <person name="Kuo A."/>
            <person name="Morin E."/>
            <person name="Chen J."/>
            <person name="Kohler A."/>
            <person name="Krizsan K."/>
            <person name="Balestrini R."/>
            <person name="Da Silva C."/>
            <person name="Montanini B."/>
            <person name="Hainaut M."/>
            <person name="Levati E."/>
            <person name="Barry K.W."/>
            <person name="Belfiori B."/>
            <person name="Cichocki N."/>
            <person name="Clum A."/>
            <person name="Dockter R.B."/>
            <person name="Fauchery L."/>
            <person name="Guy J."/>
            <person name="Iotti M."/>
            <person name="Le Tacon F."/>
            <person name="Lindquist E.A."/>
            <person name="Lipzen A."/>
            <person name="Malagnac F."/>
            <person name="Mello A."/>
            <person name="Molinier V."/>
            <person name="Miyauchi S."/>
            <person name="Poulain J."/>
            <person name="Riccioni C."/>
            <person name="Rubini A."/>
            <person name="Sitrit Y."/>
            <person name="Splivallo R."/>
            <person name="Traeger S."/>
            <person name="Wang M."/>
            <person name="Zifcakova L."/>
            <person name="Wipf D."/>
            <person name="Zambonelli A."/>
            <person name="Paolocci F."/>
            <person name="Nowrousian M."/>
            <person name="Ottonello S."/>
            <person name="Baldrian P."/>
            <person name="Spatafora J.W."/>
            <person name="Henrissat B."/>
            <person name="Nagy L.G."/>
            <person name="Aury J.M."/>
            <person name="Wincker P."/>
            <person name="Grigoriev I.V."/>
            <person name="Bonfante P."/>
            <person name="Martin F.M."/>
        </authorList>
    </citation>
    <scope>NUCLEOTIDE SEQUENCE [LARGE SCALE GENOMIC DNA]</scope>
    <source>
        <strain evidence="2 3">RN42</strain>
    </source>
</reference>
<feature type="compositionally biased region" description="Basic residues" evidence="1">
    <location>
        <begin position="577"/>
        <end position="591"/>
    </location>
</feature>
<sequence length="750" mass="82215">MISTLSVQQEIQKQHAALLAPSTTVSTATSKSMTDTSPKHSAATDEDFPHSSPKRRKTTHDVPEPKQDVWEFYADSEVDSDYGTPKRTKKSTKTKDSTSQPKKTRARTAPMAPALVFDDVLGGPVAPPITLDDENDEDFVPEGAAAKKKARKKSEASGQKEKRPARGKTTMKEPETVDLLSSDDGPTTIEQQPERHSSPQAPASSFQVAVPNNAMATQEREQYQVYPPTAIEDPTQEQPSTLVFPPYEEANFRLDSPATIPTVPNSEACATTVPDSSNYQNAPVVPQMPELGSESNAPRSSESFGYPKSFIGNSDFDPTPPNQPKMPIEKIVDPEPIKTLELVREIAKEEFGLRRKPSITISSIVPTVENDELEQAKSSPKKGKERVTKRKKIKLQARPKTVGDVFDFTFDDDDDEDDVVSMPKPKPRKKKGLLALNDDEDEDWAGEGSAKSRKKATEKKPPAEKKTRGRPRKKPKPLIEEEEEQPNPTTSDPLPTEPQTSSVVEAQKPSMIADSDEDSPLSEIGSDFGDDDRIGDSLPKSKPAANNALSERINMSSPPRQPAQPDVEVSKAEPKKDTRKSKKATTQRKKAVSPPPLQPTPPEATEVPLPETLAPPQKSGAKIKLRRAPSRKKAAQREIVDSEDDEGDKVEAEPVSSEKASSPPPPVTPAKPQPKVEDRSVPIPPVTPANQTIPSNEDKSGASTIKRESARSSVTPGTEGRLSWQQARYRVGLSKRQRIEPLHGYLKKEH</sequence>
<protein>
    <submittedName>
        <fullName evidence="2">Uncharacterized protein</fullName>
    </submittedName>
</protein>
<feature type="compositionally biased region" description="Polar residues" evidence="1">
    <location>
        <begin position="293"/>
        <end position="303"/>
    </location>
</feature>
<feature type="compositionally biased region" description="Polar residues" evidence="1">
    <location>
        <begin position="489"/>
        <end position="504"/>
    </location>
</feature>
<feature type="region of interest" description="Disordered" evidence="1">
    <location>
        <begin position="372"/>
        <end position="722"/>
    </location>
</feature>
<organism evidence="2 3">
    <name type="scientific">Ascobolus immersus RN42</name>
    <dbReference type="NCBI Taxonomy" id="1160509"/>
    <lineage>
        <taxon>Eukaryota</taxon>
        <taxon>Fungi</taxon>
        <taxon>Dikarya</taxon>
        <taxon>Ascomycota</taxon>
        <taxon>Pezizomycotina</taxon>
        <taxon>Pezizomycetes</taxon>
        <taxon>Pezizales</taxon>
        <taxon>Ascobolaceae</taxon>
        <taxon>Ascobolus</taxon>
    </lineage>
</organism>
<dbReference type="AlphaFoldDB" id="A0A3N4IUT9"/>
<dbReference type="Proteomes" id="UP000275078">
    <property type="component" value="Unassembled WGS sequence"/>
</dbReference>